<protein>
    <recommendedName>
        <fullName evidence="2">BESS domain-containing protein</fullName>
    </recommendedName>
</protein>
<reference evidence="3 4" key="1">
    <citation type="submission" date="2023-11" db="EMBL/GenBank/DDBJ databases">
        <authorList>
            <person name="Okamura Y."/>
        </authorList>
    </citation>
    <scope>NUCLEOTIDE SEQUENCE [LARGE SCALE GENOMIC DNA]</scope>
</reference>
<comment type="caution">
    <text evidence="3">The sequence shown here is derived from an EMBL/GenBank/DDBJ whole genome shotgun (WGS) entry which is preliminary data.</text>
</comment>
<evidence type="ECO:0000313" key="4">
    <source>
        <dbReference type="Proteomes" id="UP001497472"/>
    </source>
</evidence>
<dbReference type="Pfam" id="PF02944">
    <property type="entry name" value="BESS"/>
    <property type="match status" value="1"/>
</dbReference>
<proteinExistence type="predicted"/>
<name>A0AAV1K0K6_9NEOP</name>
<keyword evidence="1" id="KW-0539">Nucleus</keyword>
<evidence type="ECO:0000259" key="2">
    <source>
        <dbReference type="PROSITE" id="PS51031"/>
    </source>
</evidence>
<evidence type="ECO:0000313" key="3">
    <source>
        <dbReference type="EMBL" id="CAK1554379.1"/>
    </source>
</evidence>
<dbReference type="AlphaFoldDB" id="A0AAV1K0K6"/>
<accession>A0AAV1K0K6</accession>
<dbReference type="GO" id="GO:0003677">
    <property type="term" value="F:DNA binding"/>
    <property type="evidence" value="ECO:0007669"/>
    <property type="project" value="InterPro"/>
</dbReference>
<dbReference type="EMBL" id="CAVLEF010000278">
    <property type="protein sequence ID" value="CAK1554379.1"/>
    <property type="molecule type" value="Genomic_DNA"/>
</dbReference>
<keyword evidence="4" id="KW-1185">Reference proteome</keyword>
<organism evidence="3 4">
    <name type="scientific">Leptosia nina</name>
    <dbReference type="NCBI Taxonomy" id="320188"/>
    <lineage>
        <taxon>Eukaryota</taxon>
        <taxon>Metazoa</taxon>
        <taxon>Ecdysozoa</taxon>
        <taxon>Arthropoda</taxon>
        <taxon>Hexapoda</taxon>
        <taxon>Insecta</taxon>
        <taxon>Pterygota</taxon>
        <taxon>Neoptera</taxon>
        <taxon>Endopterygota</taxon>
        <taxon>Lepidoptera</taxon>
        <taxon>Glossata</taxon>
        <taxon>Ditrysia</taxon>
        <taxon>Papilionoidea</taxon>
        <taxon>Pieridae</taxon>
        <taxon>Pierinae</taxon>
        <taxon>Leptosia</taxon>
    </lineage>
</organism>
<gene>
    <name evidence="3" type="ORF">LNINA_LOCUS13300</name>
</gene>
<evidence type="ECO:0000256" key="1">
    <source>
        <dbReference type="PROSITE-ProRule" id="PRU00371"/>
    </source>
</evidence>
<dbReference type="InterPro" id="IPR004210">
    <property type="entry name" value="BESS_motif"/>
</dbReference>
<feature type="domain" description="BESS" evidence="2">
    <location>
        <begin position="13"/>
        <end position="52"/>
    </location>
</feature>
<dbReference type="Proteomes" id="UP001497472">
    <property type="component" value="Unassembled WGS sequence"/>
</dbReference>
<comment type="subcellular location">
    <subcellularLocation>
        <location evidence="1">Nucleus</location>
    </subcellularLocation>
</comment>
<dbReference type="GO" id="GO:0005634">
    <property type="term" value="C:nucleus"/>
    <property type="evidence" value="ECO:0007669"/>
    <property type="project" value="UniProtKB-SubCell"/>
</dbReference>
<sequence length="95" mass="10807">MNKKQQSPKAAEEDADTKFLLSLLPQIKSLNERQNWDVSPPMYQVYTTNTNSASSYSTIQSPESIETQIRPIQSAETETAHSIEEIDEIFQNRST</sequence>
<dbReference type="PROSITE" id="PS51031">
    <property type="entry name" value="BESS"/>
    <property type="match status" value="1"/>
</dbReference>